<dbReference type="AlphaFoldDB" id="A0AAD8KFY4"/>
<dbReference type="EMBL" id="JAUHHV010000007">
    <property type="protein sequence ID" value="KAK1419742.1"/>
    <property type="molecule type" value="Genomic_DNA"/>
</dbReference>
<proteinExistence type="inferred from homology"/>
<sequence length="278" mass="31500">MKALVTDRGRLCSDIVVLCQRLISTYTVPFNLQQKAFCSVNGIDQEHITRFDEKKLVDSVCEILEGGQWGTLLENALSKYNESTQSDLMISVLRKLKDVNLAVSYFKWAESKTNKPHCLEAYNSLLMVMARSNNFNKIEQVFEEMNLAGFGPSNTTCIELIVSCIKIHKLKEAYDILQLMRKFKFRPAFSAYTTLIGALSTVHETDLILTLFHQMQELGYEVNVHLFTTVIRAFAKSGQVRPVVVLLVRGNKLLDESSDEKDGGYIPQGKSLRQGFWG</sequence>
<keyword evidence="2" id="KW-0677">Repeat</keyword>
<reference evidence="4" key="1">
    <citation type="journal article" date="2023" name="bioRxiv">
        <title>Improved chromosome-level genome assembly for marigold (Tagetes erecta).</title>
        <authorList>
            <person name="Jiang F."/>
            <person name="Yuan L."/>
            <person name="Wang S."/>
            <person name="Wang H."/>
            <person name="Xu D."/>
            <person name="Wang A."/>
            <person name="Fan W."/>
        </authorList>
    </citation>
    <scope>NUCLEOTIDE SEQUENCE</scope>
    <source>
        <strain evidence="4">WSJ</strain>
        <tissue evidence="4">Leaf</tissue>
    </source>
</reference>
<gene>
    <name evidence="4" type="ORF">QVD17_29042</name>
</gene>
<keyword evidence="5" id="KW-1185">Reference proteome</keyword>
<accession>A0AAD8KFY4</accession>
<dbReference type="InterPro" id="IPR002885">
    <property type="entry name" value="PPR_rpt"/>
</dbReference>
<evidence type="ECO:0000313" key="5">
    <source>
        <dbReference type="Proteomes" id="UP001229421"/>
    </source>
</evidence>
<dbReference type="Pfam" id="PF13812">
    <property type="entry name" value="PPR_3"/>
    <property type="match status" value="1"/>
</dbReference>
<evidence type="ECO:0000256" key="2">
    <source>
        <dbReference type="ARBA" id="ARBA00022737"/>
    </source>
</evidence>
<dbReference type="PANTHER" id="PTHR47447">
    <property type="entry name" value="OS03G0856100 PROTEIN"/>
    <property type="match status" value="1"/>
</dbReference>
<evidence type="ECO:0008006" key="6">
    <source>
        <dbReference type="Google" id="ProtNLM"/>
    </source>
</evidence>
<feature type="repeat" description="PPR" evidence="3">
    <location>
        <begin position="118"/>
        <end position="152"/>
    </location>
</feature>
<dbReference type="InterPro" id="IPR011990">
    <property type="entry name" value="TPR-like_helical_dom_sf"/>
</dbReference>
<dbReference type="PANTHER" id="PTHR47447:SF17">
    <property type="entry name" value="OS12G0638900 PROTEIN"/>
    <property type="match status" value="1"/>
</dbReference>
<name>A0AAD8KFY4_TARER</name>
<organism evidence="4 5">
    <name type="scientific">Tagetes erecta</name>
    <name type="common">African marigold</name>
    <dbReference type="NCBI Taxonomy" id="13708"/>
    <lineage>
        <taxon>Eukaryota</taxon>
        <taxon>Viridiplantae</taxon>
        <taxon>Streptophyta</taxon>
        <taxon>Embryophyta</taxon>
        <taxon>Tracheophyta</taxon>
        <taxon>Spermatophyta</taxon>
        <taxon>Magnoliopsida</taxon>
        <taxon>eudicotyledons</taxon>
        <taxon>Gunneridae</taxon>
        <taxon>Pentapetalae</taxon>
        <taxon>asterids</taxon>
        <taxon>campanulids</taxon>
        <taxon>Asterales</taxon>
        <taxon>Asteraceae</taxon>
        <taxon>Asteroideae</taxon>
        <taxon>Heliantheae alliance</taxon>
        <taxon>Tageteae</taxon>
        <taxon>Tagetes</taxon>
    </lineage>
</organism>
<dbReference type="Gene3D" id="1.25.40.10">
    <property type="entry name" value="Tetratricopeptide repeat domain"/>
    <property type="match status" value="1"/>
</dbReference>
<protein>
    <recommendedName>
        <fullName evidence="6">Pentatricopeptide repeat-containing protein</fullName>
    </recommendedName>
</protein>
<evidence type="ECO:0000256" key="3">
    <source>
        <dbReference type="PROSITE-ProRule" id="PRU00708"/>
    </source>
</evidence>
<comment type="similarity">
    <text evidence="1">Belongs to the PPR family. P subfamily.</text>
</comment>
<evidence type="ECO:0000313" key="4">
    <source>
        <dbReference type="EMBL" id="KAK1419742.1"/>
    </source>
</evidence>
<dbReference type="PROSITE" id="PS51375">
    <property type="entry name" value="PPR"/>
    <property type="match status" value="1"/>
</dbReference>
<comment type="caution">
    <text evidence="4">The sequence shown here is derived from an EMBL/GenBank/DDBJ whole genome shotgun (WGS) entry which is preliminary data.</text>
</comment>
<dbReference type="Proteomes" id="UP001229421">
    <property type="component" value="Unassembled WGS sequence"/>
</dbReference>
<dbReference type="NCBIfam" id="TIGR00756">
    <property type="entry name" value="PPR"/>
    <property type="match status" value="2"/>
</dbReference>
<evidence type="ECO:0000256" key="1">
    <source>
        <dbReference type="ARBA" id="ARBA00007626"/>
    </source>
</evidence>